<evidence type="ECO:0000256" key="1">
    <source>
        <dbReference type="SAM" id="MobiDB-lite"/>
    </source>
</evidence>
<evidence type="ECO:0000313" key="4">
    <source>
        <dbReference type="Proteomes" id="UP001470230"/>
    </source>
</evidence>
<gene>
    <name evidence="3" type="ORF">M9Y10_009250</name>
    <name evidence="2" type="ORF">M9Y10_040151</name>
</gene>
<sequence length="604" mass="69020">MKNIGTTKKHDQRRKPEKNKVQKEAPRNIQFKKNEIYSLKDIGSCVSSLTINNCPIFSLKGLNNFESVKTFSVKNGLIFSFKDAGIIKKIENISFEGCPIARYPYYRLMVLLLFATNDIKIKTIDSDPVTEEEKTIVKNCLNAFSSLDSSESSLVQLYLKNGGIIRTIEDLSPDVIRRRVAPNIAPPASIKSSVLPSLSFSPFLTPNAIQENVITKANQLANISIEKKICDYQNNLRSYQLEFDDIFTKYDLLNPNTPILPLYQHIQNIYGKVDKCIQEIANVELPKEISQDVISGHDFQEAIKSIIQIYQDSEGNLKSYLINTVKSCQDNLSVLSNSKISAFCQDYINVLKQVINVIENILNSQSFSIDFAISNVSKISEINTLFVSPYYKVFDAILGLTKKLLNIINDHSIQKHIVSLYQKVSFYRKRPLFSRFDQILEQVAMIQSCLGGAENDEKATTLIEISTLCQNSMEDKNFNIYTNHISTDEIIRNIEESRKSFALFVISFRKNTNYAFSFPKTQKLSEDSYVRSKSLEQYIKSFENHINENHVITTYIKDRIFDCSNDKVHNVYISSMLKMKKEEVDQKNKLIEKLKELIAAKKSG</sequence>
<dbReference type="SUPFAM" id="SSF52058">
    <property type="entry name" value="L domain-like"/>
    <property type="match status" value="1"/>
</dbReference>
<organism evidence="2 4">
    <name type="scientific">Tritrichomonas musculus</name>
    <dbReference type="NCBI Taxonomy" id="1915356"/>
    <lineage>
        <taxon>Eukaryota</taxon>
        <taxon>Metamonada</taxon>
        <taxon>Parabasalia</taxon>
        <taxon>Tritrichomonadida</taxon>
        <taxon>Tritrichomonadidae</taxon>
        <taxon>Tritrichomonas</taxon>
    </lineage>
</organism>
<reference evidence="2 4" key="1">
    <citation type="submission" date="2024-04" db="EMBL/GenBank/DDBJ databases">
        <title>Tritrichomonas musculus Genome.</title>
        <authorList>
            <person name="Alves-Ferreira E."/>
            <person name="Grigg M."/>
            <person name="Lorenzi H."/>
            <person name="Galac M."/>
        </authorList>
    </citation>
    <scope>NUCLEOTIDE SEQUENCE [LARGE SCALE GENOMIC DNA]</scope>
    <source>
        <strain evidence="2 4">EAF2021</strain>
    </source>
</reference>
<proteinExistence type="predicted"/>
<dbReference type="EMBL" id="JAPFFF010000015">
    <property type="protein sequence ID" value="KAK8866290.1"/>
    <property type="molecule type" value="Genomic_DNA"/>
</dbReference>
<dbReference type="Proteomes" id="UP001470230">
    <property type="component" value="Unassembled WGS sequence"/>
</dbReference>
<evidence type="ECO:0000313" key="3">
    <source>
        <dbReference type="EMBL" id="KAK8866290.1"/>
    </source>
</evidence>
<keyword evidence="4" id="KW-1185">Reference proteome</keyword>
<dbReference type="EMBL" id="JAPFFF010000636">
    <property type="protein sequence ID" value="KAK8833818.1"/>
    <property type="molecule type" value="Genomic_DNA"/>
</dbReference>
<evidence type="ECO:0000313" key="2">
    <source>
        <dbReference type="EMBL" id="KAK8833818.1"/>
    </source>
</evidence>
<accession>A0ABR2GIT5</accession>
<protein>
    <submittedName>
        <fullName evidence="2">Uncharacterized protein</fullName>
    </submittedName>
</protein>
<name>A0ABR2GIT5_9EUKA</name>
<comment type="caution">
    <text evidence="2">The sequence shown here is derived from an EMBL/GenBank/DDBJ whole genome shotgun (WGS) entry which is preliminary data.</text>
</comment>
<feature type="region of interest" description="Disordered" evidence="1">
    <location>
        <begin position="1"/>
        <end position="25"/>
    </location>
</feature>